<name>K1R3E1_MAGGI</name>
<sequence>MYSYDARMDGVMLGELNGASAYRYAGGGSAISPPPRVRMLFPETWLWNKNRSSALENDFWRNDHS</sequence>
<dbReference type="HOGENOM" id="CLU_2851832_0_0_1"/>
<dbReference type="EMBL" id="JH818466">
    <property type="protein sequence ID" value="EKC28381.1"/>
    <property type="molecule type" value="Genomic_DNA"/>
</dbReference>
<organism evidence="1">
    <name type="scientific">Magallana gigas</name>
    <name type="common">Pacific oyster</name>
    <name type="synonym">Crassostrea gigas</name>
    <dbReference type="NCBI Taxonomy" id="29159"/>
    <lineage>
        <taxon>Eukaryota</taxon>
        <taxon>Metazoa</taxon>
        <taxon>Spiralia</taxon>
        <taxon>Lophotrochozoa</taxon>
        <taxon>Mollusca</taxon>
        <taxon>Bivalvia</taxon>
        <taxon>Autobranchia</taxon>
        <taxon>Pteriomorphia</taxon>
        <taxon>Ostreida</taxon>
        <taxon>Ostreoidea</taxon>
        <taxon>Ostreidae</taxon>
        <taxon>Magallana</taxon>
    </lineage>
</organism>
<proteinExistence type="predicted"/>
<reference evidence="1" key="1">
    <citation type="journal article" date="2012" name="Nature">
        <title>The oyster genome reveals stress adaptation and complexity of shell formation.</title>
        <authorList>
            <person name="Zhang G."/>
            <person name="Fang X."/>
            <person name="Guo X."/>
            <person name="Li L."/>
            <person name="Luo R."/>
            <person name="Xu F."/>
            <person name="Yang P."/>
            <person name="Zhang L."/>
            <person name="Wang X."/>
            <person name="Qi H."/>
            <person name="Xiong Z."/>
            <person name="Que H."/>
            <person name="Xie Y."/>
            <person name="Holland P.W."/>
            <person name="Paps J."/>
            <person name="Zhu Y."/>
            <person name="Wu F."/>
            <person name="Chen Y."/>
            <person name="Wang J."/>
            <person name="Peng C."/>
            <person name="Meng J."/>
            <person name="Yang L."/>
            <person name="Liu J."/>
            <person name="Wen B."/>
            <person name="Zhang N."/>
            <person name="Huang Z."/>
            <person name="Zhu Q."/>
            <person name="Feng Y."/>
            <person name="Mount A."/>
            <person name="Hedgecock D."/>
            <person name="Xu Z."/>
            <person name="Liu Y."/>
            <person name="Domazet-Loso T."/>
            <person name="Du Y."/>
            <person name="Sun X."/>
            <person name="Zhang S."/>
            <person name="Liu B."/>
            <person name="Cheng P."/>
            <person name="Jiang X."/>
            <person name="Li J."/>
            <person name="Fan D."/>
            <person name="Wang W."/>
            <person name="Fu W."/>
            <person name="Wang T."/>
            <person name="Wang B."/>
            <person name="Zhang J."/>
            <person name="Peng Z."/>
            <person name="Li Y."/>
            <person name="Li N."/>
            <person name="Wang J."/>
            <person name="Chen M."/>
            <person name="He Y."/>
            <person name="Tan F."/>
            <person name="Song X."/>
            <person name="Zheng Q."/>
            <person name="Huang R."/>
            <person name="Yang H."/>
            <person name="Du X."/>
            <person name="Chen L."/>
            <person name="Yang M."/>
            <person name="Gaffney P.M."/>
            <person name="Wang S."/>
            <person name="Luo L."/>
            <person name="She Z."/>
            <person name="Ming Y."/>
            <person name="Huang W."/>
            <person name="Zhang S."/>
            <person name="Huang B."/>
            <person name="Zhang Y."/>
            <person name="Qu T."/>
            <person name="Ni P."/>
            <person name="Miao G."/>
            <person name="Wang J."/>
            <person name="Wang Q."/>
            <person name="Steinberg C.E."/>
            <person name="Wang H."/>
            <person name="Li N."/>
            <person name="Qian L."/>
            <person name="Zhang G."/>
            <person name="Li Y."/>
            <person name="Yang H."/>
            <person name="Liu X."/>
            <person name="Wang J."/>
            <person name="Yin Y."/>
            <person name="Wang J."/>
        </authorList>
    </citation>
    <scope>NUCLEOTIDE SEQUENCE [LARGE SCALE GENOMIC DNA]</scope>
    <source>
        <strain evidence="1">05x7-T-G4-1.051#20</strain>
    </source>
</reference>
<accession>K1R3E1</accession>
<dbReference type="InParanoid" id="K1R3E1"/>
<dbReference type="AlphaFoldDB" id="K1R3E1"/>
<protein>
    <submittedName>
        <fullName evidence="1">Uncharacterized protein</fullName>
    </submittedName>
</protein>
<evidence type="ECO:0000313" key="1">
    <source>
        <dbReference type="EMBL" id="EKC28381.1"/>
    </source>
</evidence>
<gene>
    <name evidence="1" type="ORF">CGI_10023766</name>
</gene>